<proteinExistence type="predicted"/>
<evidence type="ECO:0000313" key="1">
    <source>
        <dbReference type="EnsemblMetazoa" id="PPA39825.1"/>
    </source>
</evidence>
<dbReference type="Proteomes" id="UP000005239">
    <property type="component" value="Unassembled WGS sequence"/>
</dbReference>
<dbReference type="EnsemblMetazoa" id="PPA39825.1">
    <property type="protein sequence ID" value="PPA39825.1"/>
    <property type="gene ID" value="WBGene00278194"/>
</dbReference>
<sequence length="78" mass="9212">MISRHVLILILCITIALFAQAQNYNGPQNTEYLIKKRFRAEPVRFGKRAPREPVRFGKRATEHFLHSFKLHQNSDIDY</sequence>
<dbReference type="OrthoDB" id="5863260at2759"/>
<accession>A0A8R1YT88</accession>
<evidence type="ECO:0000313" key="2">
    <source>
        <dbReference type="Proteomes" id="UP000005239"/>
    </source>
</evidence>
<organism evidence="1 2">
    <name type="scientific">Pristionchus pacificus</name>
    <name type="common">Parasitic nematode worm</name>
    <dbReference type="NCBI Taxonomy" id="54126"/>
    <lineage>
        <taxon>Eukaryota</taxon>
        <taxon>Metazoa</taxon>
        <taxon>Ecdysozoa</taxon>
        <taxon>Nematoda</taxon>
        <taxon>Chromadorea</taxon>
        <taxon>Rhabditida</taxon>
        <taxon>Rhabditina</taxon>
        <taxon>Diplogasteromorpha</taxon>
        <taxon>Diplogasteroidea</taxon>
        <taxon>Neodiplogasteridae</taxon>
        <taxon>Pristionchus</taxon>
    </lineage>
</organism>
<name>A0A2A6B2D3_PRIPA</name>
<gene>
    <name evidence="1" type="primary">WBGene00278194</name>
</gene>
<dbReference type="AlphaFoldDB" id="A0A2A6B2D3"/>
<accession>A0A2A6B2D3</accession>
<reference evidence="2" key="1">
    <citation type="journal article" date="2008" name="Nat. Genet.">
        <title>The Pristionchus pacificus genome provides a unique perspective on nematode lifestyle and parasitism.</title>
        <authorList>
            <person name="Dieterich C."/>
            <person name="Clifton S.W."/>
            <person name="Schuster L.N."/>
            <person name="Chinwalla A."/>
            <person name="Delehaunty K."/>
            <person name="Dinkelacker I."/>
            <person name="Fulton L."/>
            <person name="Fulton R."/>
            <person name="Godfrey J."/>
            <person name="Minx P."/>
            <person name="Mitreva M."/>
            <person name="Roeseler W."/>
            <person name="Tian H."/>
            <person name="Witte H."/>
            <person name="Yang S.P."/>
            <person name="Wilson R.K."/>
            <person name="Sommer R.J."/>
        </authorList>
    </citation>
    <scope>NUCLEOTIDE SEQUENCE [LARGE SCALE GENOMIC DNA]</scope>
    <source>
        <strain evidence="2">PS312</strain>
    </source>
</reference>
<reference evidence="1" key="2">
    <citation type="submission" date="2022-06" db="UniProtKB">
        <authorList>
            <consortium name="EnsemblMetazoa"/>
        </authorList>
    </citation>
    <scope>IDENTIFICATION</scope>
    <source>
        <strain evidence="1">PS312</strain>
    </source>
</reference>
<keyword evidence="2" id="KW-1185">Reference proteome</keyword>
<protein>
    <submittedName>
        <fullName evidence="1">Flp-2</fullName>
    </submittedName>
</protein>